<dbReference type="EMBL" id="CAJVQB010000024">
    <property type="protein sequence ID" value="CAG8459113.1"/>
    <property type="molecule type" value="Genomic_DNA"/>
</dbReference>
<reference evidence="1 2" key="1">
    <citation type="submission" date="2021-06" db="EMBL/GenBank/DDBJ databases">
        <authorList>
            <person name="Kallberg Y."/>
            <person name="Tangrot J."/>
            <person name="Rosling A."/>
        </authorList>
    </citation>
    <scope>NUCLEOTIDE SEQUENCE [LARGE SCALE GENOMIC DNA]</scope>
    <source>
        <strain evidence="1 2">120-4 pot B 10/14</strain>
    </source>
</reference>
<protein>
    <submittedName>
        <fullName evidence="1">2845_t:CDS:1</fullName>
    </submittedName>
</protein>
<evidence type="ECO:0000313" key="1">
    <source>
        <dbReference type="EMBL" id="CAG8459113.1"/>
    </source>
</evidence>
<organism evidence="1 2">
    <name type="scientific">Gigaspora margarita</name>
    <dbReference type="NCBI Taxonomy" id="4874"/>
    <lineage>
        <taxon>Eukaryota</taxon>
        <taxon>Fungi</taxon>
        <taxon>Fungi incertae sedis</taxon>
        <taxon>Mucoromycota</taxon>
        <taxon>Glomeromycotina</taxon>
        <taxon>Glomeromycetes</taxon>
        <taxon>Diversisporales</taxon>
        <taxon>Gigasporaceae</taxon>
        <taxon>Gigaspora</taxon>
    </lineage>
</organism>
<proteinExistence type="predicted"/>
<dbReference type="Proteomes" id="UP000789901">
    <property type="component" value="Unassembled WGS sequence"/>
</dbReference>
<sequence>MNADLKSNAKKDEKSKIKLVTFKKGMLPEDLDLALCQLKIWARDNGAKSAFEKAFTISDLKILVQAFQSEPVKIAGPEIAGHIAIRMDNIS</sequence>
<evidence type="ECO:0000313" key="2">
    <source>
        <dbReference type="Proteomes" id="UP000789901"/>
    </source>
</evidence>
<comment type="caution">
    <text evidence="1">The sequence shown here is derived from an EMBL/GenBank/DDBJ whole genome shotgun (WGS) entry which is preliminary data.</text>
</comment>
<name>A0ABM8VVU6_GIGMA</name>
<accession>A0ABM8VVU6</accession>
<keyword evidence="2" id="KW-1185">Reference proteome</keyword>
<gene>
    <name evidence="1" type="ORF">GMARGA_LOCUS213</name>
</gene>